<keyword evidence="5" id="KW-0732">Signal</keyword>
<proteinExistence type="inferred from homology"/>
<keyword evidence="1" id="KW-0147">Chitin-binding</keyword>
<evidence type="ECO:0000313" key="7">
    <source>
        <dbReference type="EMBL" id="CAK7237871.1"/>
    </source>
</evidence>
<evidence type="ECO:0000256" key="1">
    <source>
        <dbReference type="ARBA" id="ARBA00022669"/>
    </source>
</evidence>
<feature type="region of interest" description="Disordered" evidence="4">
    <location>
        <begin position="294"/>
        <end position="342"/>
    </location>
</feature>
<evidence type="ECO:0000256" key="5">
    <source>
        <dbReference type="SAM" id="SignalP"/>
    </source>
</evidence>
<dbReference type="EMBL" id="CAWUHD010000195">
    <property type="protein sequence ID" value="CAK7237871.1"/>
    <property type="molecule type" value="Genomic_DNA"/>
</dbReference>
<gene>
    <name evidence="7" type="ORF">SEUCBS140593_010173</name>
</gene>
<comment type="similarity">
    <text evidence="3">Belongs to the secreted LysM effector family.</text>
</comment>
<dbReference type="PANTHER" id="PTHR34997">
    <property type="entry name" value="AM15"/>
    <property type="match status" value="1"/>
</dbReference>
<organism evidence="7 8">
    <name type="scientific">Sporothrix eucalyptigena</name>
    <dbReference type="NCBI Taxonomy" id="1812306"/>
    <lineage>
        <taxon>Eukaryota</taxon>
        <taxon>Fungi</taxon>
        <taxon>Dikarya</taxon>
        <taxon>Ascomycota</taxon>
        <taxon>Pezizomycotina</taxon>
        <taxon>Sordariomycetes</taxon>
        <taxon>Sordariomycetidae</taxon>
        <taxon>Ophiostomatales</taxon>
        <taxon>Ophiostomataceae</taxon>
        <taxon>Sporothrix</taxon>
    </lineage>
</organism>
<accession>A0ABP0D310</accession>
<dbReference type="PANTHER" id="PTHR34997:SF1">
    <property type="entry name" value="PEPTIDOGLYCAN-BINDING LYSIN DOMAIN"/>
    <property type="match status" value="1"/>
</dbReference>
<feature type="signal peptide" evidence="5">
    <location>
        <begin position="1"/>
        <end position="19"/>
    </location>
</feature>
<evidence type="ECO:0000259" key="6">
    <source>
        <dbReference type="PROSITE" id="PS51782"/>
    </source>
</evidence>
<dbReference type="InterPro" id="IPR018392">
    <property type="entry name" value="LysM"/>
</dbReference>
<dbReference type="Proteomes" id="UP001642482">
    <property type="component" value="Unassembled WGS sequence"/>
</dbReference>
<comment type="caution">
    <text evidence="7">The sequence shown here is derived from an EMBL/GenBank/DDBJ whole genome shotgun (WGS) entry which is preliminary data.</text>
</comment>
<dbReference type="Pfam" id="PF01476">
    <property type="entry name" value="LysM"/>
    <property type="match status" value="1"/>
</dbReference>
<protein>
    <recommendedName>
        <fullName evidence="6">LysM domain-containing protein</fullName>
    </recommendedName>
</protein>
<keyword evidence="2" id="KW-0843">Virulence</keyword>
<feature type="compositionally biased region" description="Gly residues" evidence="4">
    <location>
        <begin position="306"/>
        <end position="317"/>
    </location>
</feature>
<dbReference type="InterPro" id="IPR052210">
    <property type="entry name" value="LysM1-like"/>
</dbReference>
<dbReference type="InterPro" id="IPR036779">
    <property type="entry name" value="LysM_dom_sf"/>
</dbReference>
<feature type="chain" id="PRO_5045354413" description="LysM domain-containing protein" evidence="5">
    <location>
        <begin position="20"/>
        <end position="434"/>
    </location>
</feature>
<dbReference type="PROSITE" id="PS51782">
    <property type="entry name" value="LYSM"/>
    <property type="match status" value="1"/>
</dbReference>
<feature type="domain" description="LysM" evidence="6">
    <location>
        <begin position="349"/>
        <end position="399"/>
    </location>
</feature>
<name>A0ABP0D310_9PEZI</name>
<reference evidence="7 8" key="1">
    <citation type="submission" date="2024-01" db="EMBL/GenBank/DDBJ databases">
        <authorList>
            <person name="Allen C."/>
            <person name="Tagirdzhanova G."/>
        </authorList>
    </citation>
    <scope>NUCLEOTIDE SEQUENCE [LARGE SCALE GENOMIC DNA]</scope>
</reference>
<dbReference type="Gene3D" id="3.10.350.10">
    <property type="entry name" value="LysM domain"/>
    <property type="match status" value="1"/>
</dbReference>
<evidence type="ECO:0000313" key="8">
    <source>
        <dbReference type="Proteomes" id="UP001642482"/>
    </source>
</evidence>
<evidence type="ECO:0000256" key="4">
    <source>
        <dbReference type="SAM" id="MobiDB-lite"/>
    </source>
</evidence>
<evidence type="ECO:0000256" key="2">
    <source>
        <dbReference type="ARBA" id="ARBA00023026"/>
    </source>
</evidence>
<sequence>MYPAISSVALAAALNISSSCLMALNATVDCDQDLFRMAGNADGYFWSDDNATALCTKDCMSSAASWWAQSASACADEVLNAYGRSYDWVGSDIIRPDCDNPANANESQCIDPTDVPAENSRIANLYPNSLLCSQCFLKMFYLRLASPYLPDLDDSDFMADQWYDILDVCNANASMPDLIVRSLPYYPAAPGFSIDGSNNATNSWVPLSLEINGTCPGRLITLADLPEPTIDDNTQPPCDVIAPLLEASTGDVIEAMGTPACLPFLNSTQMPSICLPLASQYVCAGAPGGTYVPPRVNTTTSSAGQQRGGSGGSGGMNADGDSNRNSTSVKPGQTPPTPTQSGILASCTKYAEAETGDGCTSFAAIFGITVDELATWNPVLGVDGANCTTMLEAGWRIFYYHQVNPNEDLGNINNINNHGVGNISLGSFACSTRN</sequence>
<evidence type="ECO:0000256" key="3">
    <source>
        <dbReference type="ARBA" id="ARBA00044955"/>
    </source>
</evidence>
<keyword evidence="8" id="KW-1185">Reference proteome</keyword>